<dbReference type="EMBL" id="JAMQCR010000001">
    <property type="protein sequence ID" value="MCM2532123.1"/>
    <property type="molecule type" value="Genomic_DNA"/>
</dbReference>
<comment type="caution">
    <text evidence="1">The sequence shown here is derived from an EMBL/GenBank/DDBJ whole genome shotgun (WGS) entry which is preliminary data.</text>
</comment>
<organism evidence="1 2">
    <name type="scientific">Neobacillus pocheonensis</name>
    <dbReference type="NCBI Taxonomy" id="363869"/>
    <lineage>
        <taxon>Bacteria</taxon>
        <taxon>Bacillati</taxon>
        <taxon>Bacillota</taxon>
        <taxon>Bacilli</taxon>
        <taxon>Bacillales</taxon>
        <taxon>Bacillaceae</taxon>
        <taxon>Neobacillus</taxon>
    </lineage>
</organism>
<protein>
    <submittedName>
        <fullName evidence="1">Uncharacterized protein</fullName>
    </submittedName>
</protein>
<name>A0ABT0W733_9BACI</name>
<gene>
    <name evidence="1" type="ORF">NDK43_06645</name>
</gene>
<evidence type="ECO:0000313" key="1">
    <source>
        <dbReference type="EMBL" id="MCM2532123.1"/>
    </source>
</evidence>
<proteinExistence type="predicted"/>
<sequence length="45" mass="5201">MSSDTFNQLYEEILRSKLSSIQKNRKFAQLVTVIEHTLEFLTAIG</sequence>
<keyword evidence="2" id="KW-1185">Reference proteome</keyword>
<reference evidence="1 2" key="1">
    <citation type="submission" date="2022-06" db="EMBL/GenBank/DDBJ databases">
        <authorList>
            <person name="Jeon C.O."/>
        </authorList>
    </citation>
    <scope>NUCLEOTIDE SEQUENCE [LARGE SCALE GENOMIC DNA]</scope>
    <source>
        <strain evidence="1 2">KCTC 13943</strain>
    </source>
</reference>
<dbReference type="Proteomes" id="UP001523262">
    <property type="component" value="Unassembled WGS sequence"/>
</dbReference>
<accession>A0ABT0W733</accession>
<evidence type="ECO:0000313" key="2">
    <source>
        <dbReference type="Proteomes" id="UP001523262"/>
    </source>
</evidence>